<dbReference type="Gene3D" id="1.10.10.10">
    <property type="entry name" value="Winged helix-like DNA-binding domain superfamily/Winged helix DNA-binding domain"/>
    <property type="match status" value="1"/>
</dbReference>
<evidence type="ECO:0000256" key="2">
    <source>
        <dbReference type="ARBA" id="ARBA00023125"/>
    </source>
</evidence>
<evidence type="ECO:0000256" key="3">
    <source>
        <dbReference type="ARBA" id="ARBA00023163"/>
    </source>
</evidence>
<dbReference type="PANTHER" id="PTHR42756">
    <property type="entry name" value="TRANSCRIPTIONAL REGULATOR, MARR"/>
    <property type="match status" value="1"/>
</dbReference>
<dbReference type="PROSITE" id="PS50995">
    <property type="entry name" value="HTH_MARR_2"/>
    <property type="match status" value="1"/>
</dbReference>
<evidence type="ECO:0000313" key="6">
    <source>
        <dbReference type="Proteomes" id="UP000539372"/>
    </source>
</evidence>
<dbReference type="GO" id="GO:0003700">
    <property type="term" value="F:DNA-binding transcription factor activity"/>
    <property type="evidence" value="ECO:0007669"/>
    <property type="project" value="InterPro"/>
</dbReference>
<dbReference type="SUPFAM" id="SSF46785">
    <property type="entry name" value="Winged helix' DNA-binding domain"/>
    <property type="match status" value="1"/>
</dbReference>
<protein>
    <submittedName>
        <fullName evidence="5">MarR family transcriptional regulator</fullName>
    </submittedName>
</protein>
<reference evidence="5 6" key="1">
    <citation type="submission" date="2020-04" db="EMBL/GenBank/DDBJ databases">
        <title>Rhodospirillaceae bacterium KN72 isolated from deep sea.</title>
        <authorList>
            <person name="Zhang D.-C."/>
        </authorList>
    </citation>
    <scope>NUCLEOTIDE SEQUENCE [LARGE SCALE GENOMIC DNA]</scope>
    <source>
        <strain evidence="5 6">KN72</strain>
    </source>
</reference>
<dbReference type="RefSeq" id="WP_169623567.1">
    <property type="nucleotide sequence ID" value="NZ_JABBNT010000001.1"/>
</dbReference>
<dbReference type="PANTHER" id="PTHR42756:SF1">
    <property type="entry name" value="TRANSCRIPTIONAL REPRESSOR OF EMRAB OPERON"/>
    <property type="match status" value="1"/>
</dbReference>
<evidence type="ECO:0000259" key="4">
    <source>
        <dbReference type="PROSITE" id="PS50995"/>
    </source>
</evidence>
<proteinExistence type="predicted"/>
<dbReference type="EMBL" id="JABBNT010000001">
    <property type="protein sequence ID" value="NMM43276.1"/>
    <property type="molecule type" value="Genomic_DNA"/>
</dbReference>
<evidence type="ECO:0000256" key="1">
    <source>
        <dbReference type="ARBA" id="ARBA00023015"/>
    </source>
</evidence>
<dbReference type="InterPro" id="IPR036390">
    <property type="entry name" value="WH_DNA-bd_sf"/>
</dbReference>
<evidence type="ECO:0000313" key="5">
    <source>
        <dbReference type="EMBL" id="NMM43276.1"/>
    </source>
</evidence>
<dbReference type="SMART" id="SM00347">
    <property type="entry name" value="HTH_MARR"/>
    <property type="match status" value="1"/>
</dbReference>
<dbReference type="Pfam" id="PF01047">
    <property type="entry name" value="MarR"/>
    <property type="match status" value="1"/>
</dbReference>
<feature type="domain" description="HTH marR-type" evidence="4">
    <location>
        <begin position="8"/>
        <end position="137"/>
    </location>
</feature>
<dbReference type="InterPro" id="IPR036388">
    <property type="entry name" value="WH-like_DNA-bd_sf"/>
</dbReference>
<name>A0A7Y0DYT0_9PROT</name>
<sequence length="165" mass="18221">MNQRSKHAVTVLRSILRVTASYDRLVTRDTGLTVSQLLLLRILEEEGECPAGTIASRMGISQATTTSLLHKLDQKGLVQRRRGDIDKRQVWLSLTNDGVDKLANAPEGLQTKFGERFEALADWEQSMLVAGLERVASLLDAEKLDASAVLTAEEMLRVQTESEAS</sequence>
<gene>
    <name evidence="5" type="ORF">HH303_02220</name>
</gene>
<dbReference type="Proteomes" id="UP000539372">
    <property type="component" value="Unassembled WGS sequence"/>
</dbReference>
<keyword evidence="2" id="KW-0238">DNA-binding</keyword>
<comment type="caution">
    <text evidence="5">The sequence shown here is derived from an EMBL/GenBank/DDBJ whole genome shotgun (WGS) entry which is preliminary data.</text>
</comment>
<keyword evidence="6" id="KW-1185">Reference proteome</keyword>
<dbReference type="AlphaFoldDB" id="A0A7Y0DYT0"/>
<dbReference type="GO" id="GO:0003677">
    <property type="term" value="F:DNA binding"/>
    <property type="evidence" value="ECO:0007669"/>
    <property type="project" value="UniProtKB-KW"/>
</dbReference>
<keyword evidence="3" id="KW-0804">Transcription</keyword>
<keyword evidence="1" id="KW-0805">Transcription regulation</keyword>
<accession>A0A7Y0DYT0</accession>
<dbReference type="InterPro" id="IPR000835">
    <property type="entry name" value="HTH_MarR-typ"/>
</dbReference>
<organism evidence="5 6">
    <name type="scientific">Pacificispira spongiicola</name>
    <dbReference type="NCBI Taxonomy" id="2729598"/>
    <lineage>
        <taxon>Bacteria</taxon>
        <taxon>Pseudomonadati</taxon>
        <taxon>Pseudomonadota</taxon>
        <taxon>Alphaproteobacteria</taxon>
        <taxon>Rhodospirillales</taxon>
        <taxon>Rhodospirillaceae</taxon>
        <taxon>Pacificispira</taxon>
    </lineage>
</organism>